<evidence type="ECO:0000256" key="4">
    <source>
        <dbReference type="ARBA" id="ARBA00022705"/>
    </source>
</evidence>
<comment type="caution">
    <text evidence="12">The sequence shown here is derived from an EMBL/GenBank/DDBJ whole genome shotgun (WGS) entry which is preliminary data.</text>
</comment>
<dbReference type="PROSITE" id="PS50294">
    <property type="entry name" value="WD_REPEATS_REGION"/>
    <property type="match status" value="1"/>
</dbReference>
<feature type="repeat" description="WD" evidence="9">
    <location>
        <begin position="173"/>
        <end position="208"/>
    </location>
</feature>
<dbReference type="Proteomes" id="UP000710432">
    <property type="component" value="Unassembled WGS sequence"/>
</dbReference>
<comment type="subcellular location">
    <subcellularLocation>
        <location evidence="1">Nucleus</location>
    </subcellularLocation>
</comment>
<keyword evidence="6" id="KW-0156">Chromatin regulator</keyword>
<evidence type="ECO:0000256" key="2">
    <source>
        <dbReference type="ARBA" id="ARBA00009341"/>
    </source>
</evidence>
<gene>
    <name evidence="12" type="ORF">LTLLF_160175</name>
</gene>
<reference evidence="12" key="1">
    <citation type="submission" date="2020-03" db="EMBL/GenBank/DDBJ databases">
        <title>Studies in the Genomics of Life Span.</title>
        <authorList>
            <person name="Glass D."/>
        </authorList>
    </citation>
    <scope>NUCLEOTIDE SEQUENCE</scope>
    <source>
        <strain evidence="12">LTLLF</strain>
        <tissue evidence="12">Muscle</tissue>
    </source>
</reference>
<keyword evidence="3 9" id="KW-0853">WD repeat</keyword>
<evidence type="ECO:0000313" key="13">
    <source>
        <dbReference type="Proteomes" id="UP000710432"/>
    </source>
</evidence>
<dbReference type="InterPro" id="IPR050459">
    <property type="entry name" value="WD_repeat_RBAP46/RBAP48/MSI1"/>
</dbReference>
<dbReference type="PROSITE" id="PS50082">
    <property type="entry name" value="WD_REPEATS_2"/>
    <property type="match status" value="2"/>
</dbReference>
<protein>
    <submittedName>
        <fullName evidence="12">Histone-binding protein RBBP4</fullName>
    </submittedName>
</protein>
<dbReference type="SMART" id="SM00320">
    <property type="entry name" value="WD40"/>
    <property type="match status" value="4"/>
</dbReference>
<dbReference type="PROSITE" id="PS00678">
    <property type="entry name" value="WD_REPEATS_1"/>
    <property type="match status" value="1"/>
</dbReference>
<dbReference type="InterPro" id="IPR022052">
    <property type="entry name" value="Histone-bd_RBBP4-like_N"/>
</dbReference>
<keyword evidence="8" id="KW-0539">Nucleus</keyword>
<dbReference type="EMBL" id="JAATJU010022963">
    <property type="protein sequence ID" value="KAH0509142.1"/>
    <property type="molecule type" value="Genomic_DNA"/>
</dbReference>
<organism evidence="12 13">
    <name type="scientific">Microtus ochrogaster</name>
    <name type="common">Prairie vole</name>
    <dbReference type="NCBI Taxonomy" id="79684"/>
    <lineage>
        <taxon>Eukaryota</taxon>
        <taxon>Metazoa</taxon>
        <taxon>Chordata</taxon>
        <taxon>Craniata</taxon>
        <taxon>Vertebrata</taxon>
        <taxon>Euteleostomi</taxon>
        <taxon>Mammalia</taxon>
        <taxon>Eutheria</taxon>
        <taxon>Euarchontoglires</taxon>
        <taxon>Glires</taxon>
        <taxon>Rodentia</taxon>
        <taxon>Myomorpha</taxon>
        <taxon>Muroidea</taxon>
        <taxon>Cricetidae</taxon>
        <taxon>Arvicolinae</taxon>
        <taxon>Microtus</taxon>
    </lineage>
</organism>
<comment type="similarity">
    <text evidence="2">Belongs to the WD repeat RBAP46/RBAP48/MSI1 family.</text>
</comment>
<dbReference type="Pfam" id="PF00400">
    <property type="entry name" value="WD40"/>
    <property type="match status" value="3"/>
</dbReference>
<evidence type="ECO:0000256" key="7">
    <source>
        <dbReference type="ARBA" id="ARBA00023186"/>
    </source>
</evidence>
<feature type="repeat" description="WD" evidence="9">
    <location>
        <begin position="223"/>
        <end position="265"/>
    </location>
</feature>
<dbReference type="InterPro" id="IPR001680">
    <property type="entry name" value="WD40_rpt"/>
</dbReference>
<dbReference type="AlphaFoldDB" id="A0A8J6GDT8"/>
<dbReference type="InterPro" id="IPR009003">
    <property type="entry name" value="Peptidase_S1_PA"/>
</dbReference>
<dbReference type="GO" id="GO:0006325">
    <property type="term" value="P:chromatin organization"/>
    <property type="evidence" value="ECO:0007669"/>
    <property type="project" value="UniProtKB-KW"/>
</dbReference>
<dbReference type="SUPFAM" id="SSF50978">
    <property type="entry name" value="WD40 repeat-like"/>
    <property type="match status" value="1"/>
</dbReference>
<dbReference type="InterPro" id="IPR019775">
    <property type="entry name" value="WD40_repeat_CS"/>
</dbReference>
<evidence type="ECO:0000313" key="12">
    <source>
        <dbReference type="EMBL" id="KAH0509142.1"/>
    </source>
</evidence>
<evidence type="ECO:0000259" key="11">
    <source>
        <dbReference type="Pfam" id="PF12265"/>
    </source>
</evidence>
<feature type="domain" description="Histone-binding protein RBBP4-like N-terminal" evidence="11">
    <location>
        <begin position="19"/>
        <end position="88"/>
    </location>
</feature>
<dbReference type="Gene3D" id="2.130.10.10">
    <property type="entry name" value="YVTN repeat-like/Quinoprotein amine dehydrogenase"/>
    <property type="match status" value="1"/>
</dbReference>
<evidence type="ECO:0000256" key="8">
    <source>
        <dbReference type="ARBA" id="ARBA00023242"/>
    </source>
</evidence>
<keyword evidence="4" id="KW-0235">DNA replication</keyword>
<evidence type="ECO:0000259" key="10">
    <source>
        <dbReference type="Pfam" id="PF00089"/>
    </source>
</evidence>
<dbReference type="InterPro" id="IPR036322">
    <property type="entry name" value="WD40_repeat_dom_sf"/>
</dbReference>
<feature type="domain" description="Peptidase S1" evidence="10">
    <location>
        <begin position="304"/>
        <end position="399"/>
    </location>
</feature>
<dbReference type="InterPro" id="IPR015943">
    <property type="entry name" value="WD40/YVTN_repeat-like_dom_sf"/>
</dbReference>
<sequence length="415" mass="46679">MADKEAAFDDAVEECVINEEYKIWKKNTPFLYDLVMTHELEWPSLTAQWLPDVTRPEGKDFSIHRLVLGTHTSDEQNHLVIASVQLPNDDAQFDASHYDSEKGEFGGFGSVSGKIEIEIKISHEGEVNRARYMPQNPCIIATKTPSSDVLVFDYTKHPSKPDPSGECNPDLRLCGHQKEGYGLSWNPNLSGHLLSASDDHTICLWDISAVPKEGKVVDATTIFMGHTAVVEDVSWHLLHESLFGSVADDHKLMIWDTRSNNTSKPSHSVDAHTAEVNCLSFNPYSEFILATGSADKTVAFDPLKWRAVIGTNDLSRRRSHIRNTQVVATITRPDFILETFVNDIVLFRLRKAVSYNDFIQPICLPFGVFQKLDQNTECFISGWRRTKEEGNYSLNSVDTYTPSWLLAEGGNPLTY</sequence>
<dbReference type="PANTHER" id="PTHR22850">
    <property type="entry name" value="WD40 REPEAT FAMILY"/>
    <property type="match status" value="1"/>
</dbReference>
<evidence type="ECO:0000256" key="1">
    <source>
        <dbReference type="ARBA" id="ARBA00004123"/>
    </source>
</evidence>
<keyword evidence="5" id="KW-0677">Repeat</keyword>
<dbReference type="Gene3D" id="2.40.10.10">
    <property type="entry name" value="Trypsin-like serine proteases"/>
    <property type="match status" value="1"/>
</dbReference>
<name>A0A8J6GDT8_MICOH</name>
<dbReference type="GO" id="GO:0005634">
    <property type="term" value="C:nucleus"/>
    <property type="evidence" value="ECO:0007669"/>
    <property type="project" value="UniProtKB-SubCell"/>
</dbReference>
<dbReference type="GO" id="GO:0006508">
    <property type="term" value="P:proteolysis"/>
    <property type="evidence" value="ECO:0007669"/>
    <property type="project" value="InterPro"/>
</dbReference>
<accession>A0A8J6GDT8</accession>
<evidence type="ECO:0000256" key="9">
    <source>
        <dbReference type="PROSITE-ProRule" id="PRU00221"/>
    </source>
</evidence>
<keyword evidence="7" id="KW-0143">Chaperone</keyword>
<evidence type="ECO:0000256" key="6">
    <source>
        <dbReference type="ARBA" id="ARBA00022853"/>
    </source>
</evidence>
<evidence type="ECO:0000256" key="5">
    <source>
        <dbReference type="ARBA" id="ARBA00022737"/>
    </source>
</evidence>
<dbReference type="Pfam" id="PF12265">
    <property type="entry name" value="CAF1C_H4-bd"/>
    <property type="match status" value="1"/>
</dbReference>
<evidence type="ECO:0000256" key="3">
    <source>
        <dbReference type="ARBA" id="ARBA00022574"/>
    </source>
</evidence>
<dbReference type="GO" id="GO:0006260">
    <property type="term" value="P:DNA replication"/>
    <property type="evidence" value="ECO:0007669"/>
    <property type="project" value="UniProtKB-KW"/>
</dbReference>
<dbReference type="InterPro" id="IPR043504">
    <property type="entry name" value="Peptidase_S1_PA_chymotrypsin"/>
</dbReference>
<dbReference type="InterPro" id="IPR001254">
    <property type="entry name" value="Trypsin_dom"/>
</dbReference>
<dbReference type="GO" id="GO:0004252">
    <property type="term" value="F:serine-type endopeptidase activity"/>
    <property type="evidence" value="ECO:0007669"/>
    <property type="project" value="InterPro"/>
</dbReference>
<dbReference type="Pfam" id="PF00089">
    <property type="entry name" value="Trypsin"/>
    <property type="match status" value="1"/>
</dbReference>
<dbReference type="SUPFAM" id="SSF50494">
    <property type="entry name" value="Trypsin-like serine proteases"/>
    <property type="match status" value="1"/>
</dbReference>
<proteinExistence type="inferred from homology"/>